<gene>
    <name evidence="3" type="ORF">M9458_033614</name>
</gene>
<sequence>EGKMAAGPGAASSGHSGGRGSSAALESSLDRRFQGVTNTMESIQGLSSWCIENKKHHSLIVRCWM</sequence>
<feature type="compositionally biased region" description="Low complexity" evidence="1">
    <location>
        <begin position="1"/>
        <end position="14"/>
    </location>
</feature>
<dbReference type="PROSITE" id="PS51391">
    <property type="entry name" value="CID"/>
    <property type="match status" value="1"/>
</dbReference>
<dbReference type="AlphaFoldDB" id="A0ABD0PGW6"/>
<dbReference type="InterPro" id="IPR008942">
    <property type="entry name" value="ENTH_VHS"/>
</dbReference>
<protein>
    <recommendedName>
        <fullName evidence="2">CID domain-containing protein</fullName>
    </recommendedName>
</protein>
<dbReference type="Proteomes" id="UP001529510">
    <property type="component" value="Unassembled WGS sequence"/>
</dbReference>
<dbReference type="InterPro" id="IPR006569">
    <property type="entry name" value="CID_dom"/>
</dbReference>
<evidence type="ECO:0000259" key="2">
    <source>
        <dbReference type="PROSITE" id="PS51391"/>
    </source>
</evidence>
<keyword evidence="4" id="KW-1185">Reference proteome</keyword>
<name>A0ABD0PGW6_CIRMR</name>
<dbReference type="Gene3D" id="1.25.40.90">
    <property type="match status" value="1"/>
</dbReference>
<comment type="caution">
    <text evidence="3">The sequence shown here is derived from an EMBL/GenBank/DDBJ whole genome shotgun (WGS) entry which is preliminary data.</text>
</comment>
<evidence type="ECO:0000256" key="1">
    <source>
        <dbReference type="SAM" id="MobiDB-lite"/>
    </source>
</evidence>
<feature type="non-terminal residue" evidence="3">
    <location>
        <position position="1"/>
    </location>
</feature>
<accession>A0ABD0PGW6</accession>
<dbReference type="EMBL" id="JAMKFB020000016">
    <property type="protein sequence ID" value="KAL0173303.1"/>
    <property type="molecule type" value="Genomic_DNA"/>
</dbReference>
<feature type="domain" description="CID" evidence="2">
    <location>
        <begin position="21"/>
        <end position="65"/>
    </location>
</feature>
<evidence type="ECO:0000313" key="4">
    <source>
        <dbReference type="Proteomes" id="UP001529510"/>
    </source>
</evidence>
<evidence type="ECO:0000313" key="3">
    <source>
        <dbReference type="EMBL" id="KAL0173303.1"/>
    </source>
</evidence>
<feature type="non-terminal residue" evidence="3">
    <location>
        <position position="65"/>
    </location>
</feature>
<proteinExistence type="predicted"/>
<reference evidence="3 4" key="1">
    <citation type="submission" date="2024-05" db="EMBL/GenBank/DDBJ databases">
        <title>Genome sequencing and assembly of Indian major carp, Cirrhinus mrigala (Hamilton, 1822).</title>
        <authorList>
            <person name="Mohindra V."/>
            <person name="Chowdhury L.M."/>
            <person name="Lal K."/>
            <person name="Jena J.K."/>
        </authorList>
    </citation>
    <scope>NUCLEOTIDE SEQUENCE [LARGE SCALE GENOMIC DNA]</scope>
    <source>
        <strain evidence="3">CM1030</strain>
        <tissue evidence="3">Blood</tissue>
    </source>
</reference>
<organism evidence="3 4">
    <name type="scientific">Cirrhinus mrigala</name>
    <name type="common">Mrigala</name>
    <dbReference type="NCBI Taxonomy" id="683832"/>
    <lineage>
        <taxon>Eukaryota</taxon>
        <taxon>Metazoa</taxon>
        <taxon>Chordata</taxon>
        <taxon>Craniata</taxon>
        <taxon>Vertebrata</taxon>
        <taxon>Euteleostomi</taxon>
        <taxon>Actinopterygii</taxon>
        <taxon>Neopterygii</taxon>
        <taxon>Teleostei</taxon>
        <taxon>Ostariophysi</taxon>
        <taxon>Cypriniformes</taxon>
        <taxon>Cyprinidae</taxon>
        <taxon>Labeoninae</taxon>
        <taxon>Labeonini</taxon>
        <taxon>Cirrhinus</taxon>
    </lineage>
</organism>
<dbReference type="Pfam" id="PF04818">
    <property type="entry name" value="CID"/>
    <property type="match status" value="1"/>
</dbReference>
<feature type="region of interest" description="Disordered" evidence="1">
    <location>
        <begin position="1"/>
        <end position="28"/>
    </location>
</feature>